<dbReference type="OrthoDB" id="214403at2157"/>
<gene>
    <name evidence="2" type="ORF">EIK79_07590</name>
</gene>
<comment type="caution">
    <text evidence="2">The sequence shown here is derived from an EMBL/GenBank/DDBJ whole genome shotgun (WGS) entry which is preliminary data.</text>
</comment>
<dbReference type="Pfam" id="PF05120">
    <property type="entry name" value="GvpG"/>
    <property type="match status" value="1"/>
</dbReference>
<dbReference type="RefSeq" id="WP_124954516.1">
    <property type="nucleotide sequence ID" value="NZ_RRCH01000014.1"/>
</dbReference>
<keyword evidence="1" id="KW-0175">Coiled coil</keyword>
<reference evidence="2 3" key="1">
    <citation type="submission" date="2018-11" db="EMBL/GenBank/DDBJ databases">
        <title>Taxonoimc description of Halomarina strain SPP-AMP-1.</title>
        <authorList>
            <person name="Pal Y."/>
            <person name="Srinivasana K."/>
            <person name="Verma A."/>
            <person name="Kumar P."/>
        </authorList>
    </citation>
    <scope>NUCLEOTIDE SEQUENCE [LARGE SCALE GENOMIC DNA]</scope>
    <source>
        <strain evidence="2 3">SPP-AMP-1</strain>
    </source>
</reference>
<dbReference type="Proteomes" id="UP000282322">
    <property type="component" value="Unassembled WGS sequence"/>
</dbReference>
<dbReference type="AlphaFoldDB" id="A0A3P3RDU2"/>
<keyword evidence="3" id="KW-1185">Reference proteome</keyword>
<dbReference type="InterPro" id="IPR007804">
    <property type="entry name" value="GvpG"/>
</dbReference>
<sequence length="83" mass="9862">MFLLDDLFIRPFTSILTVIQAMAVEELYDRDEIKNDMKENRLLFELGERSRAEYERRSEELQTQLDVANQAHETLSTKIQVKQ</sequence>
<dbReference type="InterPro" id="IPR054797">
    <property type="entry name" value="Gas_vesic_GvpG_halobact"/>
</dbReference>
<evidence type="ECO:0000313" key="2">
    <source>
        <dbReference type="EMBL" id="RRJ31565.1"/>
    </source>
</evidence>
<protein>
    <submittedName>
        <fullName evidence="2">Protein gvpG</fullName>
    </submittedName>
</protein>
<feature type="coiled-coil region" evidence="1">
    <location>
        <begin position="51"/>
        <end position="78"/>
    </location>
</feature>
<dbReference type="EMBL" id="RRCH01000014">
    <property type="protein sequence ID" value="RRJ31565.1"/>
    <property type="molecule type" value="Genomic_DNA"/>
</dbReference>
<evidence type="ECO:0000256" key="1">
    <source>
        <dbReference type="SAM" id="Coils"/>
    </source>
</evidence>
<organism evidence="2 3">
    <name type="scientific">Halocatena pleomorpha</name>
    <dbReference type="NCBI Taxonomy" id="1785090"/>
    <lineage>
        <taxon>Archaea</taxon>
        <taxon>Methanobacteriati</taxon>
        <taxon>Methanobacteriota</taxon>
        <taxon>Stenosarchaea group</taxon>
        <taxon>Halobacteria</taxon>
        <taxon>Halobacteriales</taxon>
        <taxon>Natronomonadaceae</taxon>
        <taxon>Halocatena</taxon>
    </lineage>
</organism>
<dbReference type="NCBIfam" id="NF045779">
    <property type="entry name" value="gas_vesic_GvpG"/>
    <property type="match status" value="1"/>
</dbReference>
<name>A0A3P3RDU2_9EURY</name>
<accession>A0A3P3RDU2</accession>
<evidence type="ECO:0000313" key="3">
    <source>
        <dbReference type="Proteomes" id="UP000282322"/>
    </source>
</evidence>
<proteinExistence type="predicted"/>